<reference evidence="1" key="1">
    <citation type="journal article" date="2014" name="Front. Microbiol.">
        <title>High frequency of phylogenetically diverse reductive dehalogenase-homologous genes in deep subseafloor sedimentary metagenomes.</title>
        <authorList>
            <person name="Kawai M."/>
            <person name="Futagami T."/>
            <person name="Toyoda A."/>
            <person name="Takaki Y."/>
            <person name="Nishi S."/>
            <person name="Hori S."/>
            <person name="Arai W."/>
            <person name="Tsubouchi T."/>
            <person name="Morono Y."/>
            <person name="Uchiyama I."/>
            <person name="Ito T."/>
            <person name="Fujiyama A."/>
            <person name="Inagaki F."/>
            <person name="Takami H."/>
        </authorList>
    </citation>
    <scope>NUCLEOTIDE SEQUENCE</scope>
    <source>
        <strain evidence="1">Expedition CK06-06</strain>
    </source>
</reference>
<comment type="caution">
    <text evidence="1">The sequence shown here is derived from an EMBL/GenBank/DDBJ whole genome shotgun (WGS) entry which is preliminary data.</text>
</comment>
<evidence type="ECO:0000313" key="1">
    <source>
        <dbReference type="EMBL" id="GAG82970.1"/>
    </source>
</evidence>
<feature type="non-terminal residue" evidence="1">
    <location>
        <position position="1"/>
    </location>
</feature>
<name>X1AKB7_9ZZZZ</name>
<dbReference type="AlphaFoldDB" id="X1AKB7"/>
<gene>
    <name evidence="1" type="ORF">S01H4_21842</name>
</gene>
<dbReference type="EMBL" id="BART01009941">
    <property type="protein sequence ID" value="GAG82970.1"/>
    <property type="molecule type" value="Genomic_DNA"/>
</dbReference>
<proteinExistence type="predicted"/>
<sequence length="34" mass="3874">LDIALDEVPIKGVKARGIRINGKEVKKIRRCKKK</sequence>
<accession>X1AKB7</accession>
<protein>
    <submittedName>
        <fullName evidence="1">Uncharacterized protein</fullName>
    </submittedName>
</protein>
<organism evidence="1">
    <name type="scientific">marine sediment metagenome</name>
    <dbReference type="NCBI Taxonomy" id="412755"/>
    <lineage>
        <taxon>unclassified sequences</taxon>
        <taxon>metagenomes</taxon>
        <taxon>ecological metagenomes</taxon>
    </lineage>
</organism>